<keyword evidence="2" id="KW-0560">Oxidoreductase</keyword>
<accession>A0AAP4F017</accession>
<dbReference type="Proteomes" id="UP001300383">
    <property type="component" value="Unassembled WGS sequence"/>
</dbReference>
<evidence type="ECO:0000313" key="5">
    <source>
        <dbReference type="Proteomes" id="UP001300383"/>
    </source>
</evidence>
<dbReference type="Gene3D" id="3.40.109.10">
    <property type="entry name" value="NADH Oxidase"/>
    <property type="match status" value="1"/>
</dbReference>
<comment type="similarity">
    <text evidence="1">Belongs to the nitroreductase family.</text>
</comment>
<proteinExistence type="inferred from homology"/>
<reference evidence="4 5" key="1">
    <citation type="submission" date="2023-05" db="EMBL/GenBank/DDBJ databases">
        <title>[ruminococcus] sp. nov., isolated from a pig farm feces dump.</title>
        <authorList>
            <person name="Chang Y.-H."/>
        </authorList>
    </citation>
    <scope>NUCLEOTIDE SEQUENCE [LARGE SCALE GENOMIC DNA]</scope>
    <source>
        <strain evidence="4 5">YH-rum2234</strain>
    </source>
</reference>
<feature type="domain" description="Nitroreductase" evidence="3">
    <location>
        <begin position="72"/>
        <end position="153"/>
    </location>
</feature>
<dbReference type="RefSeq" id="WP_283229655.1">
    <property type="nucleotide sequence ID" value="NZ_JASGBQ010000001.1"/>
</dbReference>
<dbReference type="InterPro" id="IPR029479">
    <property type="entry name" value="Nitroreductase"/>
</dbReference>
<dbReference type="InterPro" id="IPR000415">
    <property type="entry name" value="Nitroreductase-like"/>
</dbReference>
<protein>
    <submittedName>
        <fullName evidence="4">Nitroreductase</fullName>
    </submittedName>
</protein>
<dbReference type="PANTHER" id="PTHR43673:SF10">
    <property type="entry name" value="NADH DEHYDROGENASE_NAD(P)H NITROREDUCTASE XCC3605-RELATED"/>
    <property type="match status" value="1"/>
</dbReference>
<sequence length="172" mass="18892">MKETVQDLKTRRSVKKYRPDQITKNELIQVLEAGMNAPTGMNRQSPVMVAVQDPETVKQLSSMNAAVMGVSSDPFYGAPTVIVVLADSTVPTYLYDGSLVMGNLLNAAHALGLGACWIHRAKEVFALEEGKKLLKKWGLDDRYEGIGHCIIGYGDGPLPAAKVRKENYVIWD</sequence>
<feature type="domain" description="Nitroreductase" evidence="3">
    <location>
        <begin position="8"/>
        <end position="62"/>
    </location>
</feature>
<dbReference type="PANTHER" id="PTHR43673">
    <property type="entry name" value="NAD(P)H NITROREDUCTASE YDGI-RELATED"/>
    <property type="match status" value="1"/>
</dbReference>
<name>A0AAP4F017_9FIRM</name>
<dbReference type="AlphaFoldDB" id="A0AAP4F017"/>
<evidence type="ECO:0000259" key="3">
    <source>
        <dbReference type="Pfam" id="PF00881"/>
    </source>
</evidence>
<gene>
    <name evidence="4" type="ORF">QJ036_01500</name>
</gene>
<dbReference type="CDD" id="cd02136">
    <property type="entry name" value="PnbA_NfnB-like"/>
    <property type="match status" value="1"/>
</dbReference>
<organism evidence="4 5">
    <name type="scientific">Fusibacillus kribbianus</name>
    <dbReference type="NCBI Taxonomy" id="3044208"/>
    <lineage>
        <taxon>Bacteria</taxon>
        <taxon>Bacillati</taxon>
        <taxon>Bacillota</taxon>
        <taxon>Clostridia</taxon>
        <taxon>Lachnospirales</taxon>
        <taxon>Lachnospiraceae</taxon>
        <taxon>Fusibacillus</taxon>
    </lineage>
</organism>
<dbReference type="GO" id="GO:0016491">
    <property type="term" value="F:oxidoreductase activity"/>
    <property type="evidence" value="ECO:0007669"/>
    <property type="project" value="UniProtKB-KW"/>
</dbReference>
<comment type="caution">
    <text evidence="4">The sequence shown here is derived from an EMBL/GenBank/DDBJ whole genome shotgun (WGS) entry which is preliminary data.</text>
</comment>
<dbReference type="SUPFAM" id="SSF55469">
    <property type="entry name" value="FMN-dependent nitroreductase-like"/>
    <property type="match status" value="1"/>
</dbReference>
<keyword evidence="5" id="KW-1185">Reference proteome</keyword>
<dbReference type="Pfam" id="PF00881">
    <property type="entry name" value="Nitroreductase"/>
    <property type="match status" value="2"/>
</dbReference>
<evidence type="ECO:0000313" key="4">
    <source>
        <dbReference type="EMBL" id="MDI9241153.1"/>
    </source>
</evidence>
<evidence type="ECO:0000256" key="1">
    <source>
        <dbReference type="ARBA" id="ARBA00007118"/>
    </source>
</evidence>
<dbReference type="EMBL" id="JASGBQ010000001">
    <property type="protein sequence ID" value="MDI9241153.1"/>
    <property type="molecule type" value="Genomic_DNA"/>
</dbReference>
<evidence type="ECO:0000256" key="2">
    <source>
        <dbReference type="ARBA" id="ARBA00023002"/>
    </source>
</evidence>